<dbReference type="InterPro" id="IPR000477">
    <property type="entry name" value="RT_dom"/>
</dbReference>
<dbReference type="InterPro" id="IPR043502">
    <property type="entry name" value="DNA/RNA_pol_sf"/>
</dbReference>
<dbReference type="Proteomes" id="UP001529510">
    <property type="component" value="Unassembled WGS sequence"/>
</dbReference>
<dbReference type="Gene3D" id="3.30.70.270">
    <property type="match status" value="2"/>
</dbReference>
<dbReference type="SUPFAM" id="SSF53098">
    <property type="entry name" value="Ribonuclease H-like"/>
    <property type="match status" value="1"/>
</dbReference>
<dbReference type="FunFam" id="3.30.70.270:FF:000003">
    <property type="entry name" value="Transposon Ty3-G Gag-Pol polyprotein"/>
    <property type="match status" value="1"/>
</dbReference>
<dbReference type="EMBL" id="JAMKFB020000015">
    <property type="protein sequence ID" value="KAL0173914.1"/>
    <property type="molecule type" value="Genomic_DNA"/>
</dbReference>
<comment type="caution">
    <text evidence="5">The sequence shown here is derived from an EMBL/GenBank/DDBJ whole genome shotgun (WGS) entry which is preliminary data.</text>
</comment>
<dbReference type="InterPro" id="IPR001584">
    <property type="entry name" value="Integrase_cat-core"/>
</dbReference>
<dbReference type="Pfam" id="PF00078">
    <property type="entry name" value="RVT_1"/>
    <property type="match status" value="1"/>
</dbReference>
<dbReference type="GO" id="GO:0004523">
    <property type="term" value="F:RNA-DNA hybrid ribonuclease activity"/>
    <property type="evidence" value="ECO:0007669"/>
    <property type="project" value="UniProtKB-EC"/>
</dbReference>
<evidence type="ECO:0000259" key="3">
    <source>
        <dbReference type="PROSITE" id="PS50878"/>
    </source>
</evidence>
<dbReference type="EC" id="3.1.26.4" evidence="2"/>
<evidence type="ECO:0000259" key="4">
    <source>
        <dbReference type="PROSITE" id="PS50994"/>
    </source>
</evidence>
<dbReference type="PROSITE" id="PS50878">
    <property type="entry name" value="RT_POL"/>
    <property type="match status" value="1"/>
</dbReference>
<dbReference type="PANTHER" id="PTHR37984:SF5">
    <property type="entry name" value="PROTEIN NYNRIN-LIKE"/>
    <property type="match status" value="1"/>
</dbReference>
<sequence length="398" mass="46550">MYLANRQPLNYPLISHGTVSHYEYRVMAYGLSISPSVFQTFMNEVFREFLHRFVVVYIDDILIYSRNLADHRQHVLQKLCEHRLYLKLEKCEFHQSSVQFLGYVICAEGIQMYQGKIQAIQEWPTPNTVKKLQRFLGFSNFYHCFIQNYSIITAPLTSLLRAEPETILPPDMIVSPILWDLDQNIRNATLQEPAPPVCPEGKIYVPRFQRLNLLGTTHEFPGSGHPGSRRTLSLLQARYWCPRKLVPLPIPQRPWSHIGVDFITDLLNSEAMETAEHLFQHLFRNFGLPEKIVSDRSPQLISHIWKAFFKLLVISVNLSSGYHPQTNGQTERKIQQLRRYLWSYCQEDQHSWSRFLLWAEYAQNSLRQDTTGLTPFQCNSVFSLRCSPGWMNPPMFQL</sequence>
<reference evidence="5 6" key="1">
    <citation type="submission" date="2024-05" db="EMBL/GenBank/DDBJ databases">
        <title>Genome sequencing and assembly of Indian major carp, Cirrhinus mrigala (Hamilton, 1822).</title>
        <authorList>
            <person name="Mohindra V."/>
            <person name="Chowdhury L.M."/>
            <person name="Lal K."/>
            <person name="Jena J.K."/>
        </authorList>
    </citation>
    <scope>NUCLEOTIDE SEQUENCE [LARGE SCALE GENOMIC DNA]</scope>
    <source>
        <strain evidence="5">CM1030</strain>
        <tissue evidence="5">Blood</tissue>
    </source>
</reference>
<dbReference type="AlphaFoldDB" id="A0ABD0PIM3"/>
<dbReference type="PANTHER" id="PTHR37984">
    <property type="entry name" value="PROTEIN CBG26694"/>
    <property type="match status" value="1"/>
</dbReference>
<evidence type="ECO:0000256" key="2">
    <source>
        <dbReference type="ARBA" id="ARBA00012180"/>
    </source>
</evidence>
<accession>A0ABD0PIM3</accession>
<feature type="domain" description="Integrase catalytic" evidence="4">
    <location>
        <begin position="271"/>
        <end position="383"/>
    </location>
</feature>
<feature type="non-terminal residue" evidence="5">
    <location>
        <position position="398"/>
    </location>
</feature>
<evidence type="ECO:0000313" key="5">
    <source>
        <dbReference type="EMBL" id="KAL0173914.1"/>
    </source>
</evidence>
<dbReference type="SUPFAM" id="SSF56672">
    <property type="entry name" value="DNA/RNA polymerases"/>
    <property type="match status" value="1"/>
</dbReference>
<dbReference type="Gene3D" id="1.10.340.70">
    <property type="match status" value="1"/>
</dbReference>
<feature type="domain" description="Reverse transcriptase" evidence="3">
    <location>
        <begin position="1"/>
        <end position="105"/>
    </location>
</feature>
<organism evidence="5 6">
    <name type="scientific">Cirrhinus mrigala</name>
    <name type="common">Mrigala</name>
    <dbReference type="NCBI Taxonomy" id="683832"/>
    <lineage>
        <taxon>Eukaryota</taxon>
        <taxon>Metazoa</taxon>
        <taxon>Chordata</taxon>
        <taxon>Craniata</taxon>
        <taxon>Vertebrata</taxon>
        <taxon>Euteleostomi</taxon>
        <taxon>Actinopterygii</taxon>
        <taxon>Neopterygii</taxon>
        <taxon>Teleostei</taxon>
        <taxon>Ostariophysi</taxon>
        <taxon>Cypriniformes</taxon>
        <taxon>Cyprinidae</taxon>
        <taxon>Labeoninae</taxon>
        <taxon>Labeonini</taxon>
        <taxon>Cirrhinus</taxon>
    </lineage>
</organism>
<dbReference type="GO" id="GO:0006259">
    <property type="term" value="P:DNA metabolic process"/>
    <property type="evidence" value="ECO:0007669"/>
    <property type="project" value="UniProtKB-ARBA"/>
</dbReference>
<evidence type="ECO:0000256" key="1">
    <source>
        <dbReference type="ARBA" id="ARBA00010879"/>
    </source>
</evidence>
<comment type="similarity">
    <text evidence="1">Belongs to the beta type-B retroviral polymerase family. HERV class-II K(HML-2) pol subfamily.</text>
</comment>
<name>A0ABD0PIM3_CIRMR</name>
<dbReference type="PROSITE" id="PS50994">
    <property type="entry name" value="INTEGRASE"/>
    <property type="match status" value="1"/>
</dbReference>
<evidence type="ECO:0000313" key="6">
    <source>
        <dbReference type="Proteomes" id="UP001529510"/>
    </source>
</evidence>
<dbReference type="InterPro" id="IPR036397">
    <property type="entry name" value="RNaseH_sf"/>
</dbReference>
<proteinExistence type="inferred from homology"/>
<dbReference type="Gene3D" id="3.30.420.10">
    <property type="entry name" value="Ribonuclease H-like superfamily/Ribonuclease H"/>
    <property type="match status" value="1"/>
</dbReference>
<dbReference type="InterPro" id="IPR043128">
    <property type="entry name" value="Rev_trsase/Diguanyl_cyclase"/>
</dbReference>
<dbReference type="CDD" id="cd01647">
    <property type="entry name" value="RT_LTR"/>
    <property type="match status" value="1"/>
</dbReference>
<gene>
    <name evidence="5" type="ORF">M9458_029882</name>
</gene>
<dbReference type="InterPro" id="IPR050951">
    <property type="entry name" value="Retrovirus_Pol_polyprotein"/>
</dbReference>
<protein>
    <recommendedName>
        <fullName evidence="2">ribonuclease H</fullName>
        <ecNumber evidence="2">3.1.26.4</ecNumber>
    </recommendedName>
</protein>
<dbReference type="InterPro" id="IPR012337">
    <property type="entry name" value="RNaseH-like_sf"/>
</dbReference>
<keyword evidence="6" id="KW-1185">Reference proteome</keyword>